<evidence type="ECO:0000256" key="4">
    <source>
        <dbReference type="ARBA" id="ARBA00022723"/>
    </source>
</evidence>
<dbReference type="PANTHER" id="PTHR11079">
    <property type="entry name" value="CYTOSINE DEAMINASE FAMILY MEMBER"/>
    <property type="match status" value="1"/>
</dbReference>
<organism evidence="11 12">
    <name type="scientific">Sutcliffiella horikoshii</name>
    <dbReference type="NCBI Taxonomy" id="79883"/>
    <lineage>
        <taxon>Bacteria</taxon>
        <taxon>Bacillati</taxon>
        <taxon>Bacillota</taxon>
        <taxon>Bacilli</taxon>
        <taxon>Bacillales</taxon>
        <taxon>Bacillaceae</taxon>
        <taxon>Sutcliffiella</taxon>
    </lineage>
</organism>
<evidence type="ECO:0000313" key="12">
    <source>
        <dbReference type="Proteomes" id="UP000322524"/>
    </source>
</evidence>
<accession>A0A5D4SB48</accession>
<dbReference type="GO" id="GO:0002100">
    <property type="term" value="P:tRNA wobble adenosine to inosine editing"/>
    <property type="evidence" value="ECO:0007669"/>
    <property type="project" value="UniProtKB-UniRule"/>
</dbReference>
<dbReference type="InterPro" id="IPR028883">
    <property type="entry name" value="tRNA_aden_deaminase"/>
</dbReference>
<evidence type="ECO:0000256" key="6">
    <source>
        <dbReference type="ARBA" id="ARBA00022833"/>
    </source>
</evidence>
<comment type="catalytic activity">
    <reaction evidence="7 8">
        <text>adenosine(34) in tRNA + H2O + H(+) = inosine(34) in tRNA + NH4(+)</text>
        <dbReference type="Rhea" id="RHEA:43168"/>
        <dbReference type="Rhea" id="RHEA-COMP:10373"/>
        <dbReference type="Rhea" id="RHEA-COMP:10374"/>
        <dbReference type="ChEBI" id="CHEBI:15377"/>
        <dbReference type="ChEBI" id="CHEBI:15378"/>
        <dbReference type="ChEBI" id="CHEBI:28938"/>
        <dbReference type="ChEBI" id="CHEBI:74411"/>
        <dbReference type="ChEBI" id="CHEBI:82852"/>
        <dbReference type="EC" id="3.5.4.33"/>
    </reaction>
</comment>
<feature type="active site" description="Proton donor" evidence="8">
    <location>
        <position position="54"/>
    </location>
</feature>
<proteinExistence type="inferred from homology"/>
<feature type="binding site" evidence="8">
    <location>
        <position position="85"/>
    </location>
    <ligand>
        <name>Zn(2+)</name>
        <dbReference type="ChEBI" id="CHEBI:29105"/>
        <note>catalytic</note>
    </ligand>
</feature>
<feature type="domain" description="CMP/dCMP-type deaminase" evidence="10">
    <location>
        <begin position="1"/>
        <end position="119"/>
    </location>
</feature>
<gene>
    <name evidence="8 11" type="primary">tadA</name>
    <name evidence="11" type="ORF">FZC76_22595</name>
</gene>
<dbReference type="EMBL" id="VTEV01000018">
    <property type="protein sequence ID" value="TYS58896.1"/>
    <property type="molecule type" value="Genomic_DNA"/>
</dbReference>
<evidence type="ECO:0000256" key="7">
    <source>
        <dbReference type="ARBA" id="ARBA00048045"/>
    </source>
</evidence>
<keyword evidence="5 8" id="KW-0378">Hydrolase</keyword>
<feature type="coiled-coil region" evidence="9">
    <location>
        <begin position="140"/>
        <end position="167"/>
    </location>
</feature>
<feature type="binding site" evidence="8">
    <location>
        <position position="52"/>
    </location>
    <ligand>
        <name>Zn(2+)</name>
        <dbReference type="ChEBI" id="CHEBI:29105"/>
        <note>catalytic</note>
    </ligand>
</feature>
<evidence type="ECO:0000256" key="1">
    <source>
        <dbReference type="ARBA" id="ARBA00010669"/>
    </source>
</evidence>
<keyword evidence="3 8" id="KW-0819">tRNA processing</keyword>
<comment type="caution">
    <text evidence="11">The sequence shown here is derived from an EMBL/GenBank/DDBJ whole genome shotgun (WGS) entry which is preliminary data.</text>
</comment>
<dbReference type="InterPro" id="IPR058535">
    <property type="entry name" value="MafB19-deam"/>
</dbReference>
<comment type="similarity">
    <text evidence="1">Belongs to the cytidine and deoxycytidylate deaminase family. ADAT2 subfamily.</text>
</comment>
<evidence type="ECO:0000256" key="5">
    <source>
        <dbReference type="ARBA" id="ARBA00022801"/>
    </source>
</evidence>
<dbReference type="OrthoDB" id="9802676at2"/>
<dbReference type="GO" id="GO:0052717">
    <property type="term" value="F:tRNA-specific adenosine-34 deaminase activity"/>
    <property type="evidence" value="ECO:0007669"/>
    <property type="project" value="UniProtKB-UniRule"/>
</dbReference>
<dbReference type="HAMAP" id="MF_00972">
    <property type="entry name" value="tRNA_aden_deaminase"/>
    <property type="match status" value="1"/>
</dbReference>
<reference evidence="11 12" key="1">
    <citation type="submission" date="2019-08" db="EMBL/GenBank/DDBJ databases">
        <title>Bacillus genomes from the desert of Cuatro Cienegas, Coahuila.</title>
        <authorList>
            <person name="Olmedo-Alvarez G."/>
        </authorList>
    </citation>
    <scope>NUCLEOTIDE SEQUENCE [LARGE SCALE GENOMIC DNA]</scope>
    <source>
        <strain evidence="11 12">CH28_1T</strain>
    </source>
</reference>
<dbReference type="PROSITE" id="PS51747">
    <property type="entry name" value="CYT_DCMP_DEAMINASES_2"/>
    <property type="match status" value="1"/>
</dbReference>
<evidence type="ECO:0000256" key="9">
    <source>
        <dbReference type="SAM" id="Coils"/>
    </source>
</evidence>
<dbReference type="GO" id="GO:0008270">
    <property type="term" value="F:zinc ion binding"/>
    <property type="evidence" value="ECO:0007669"/>
    <property type="project" value="UniProtKB-UniRule"/>
</dbReference>
<evidence type="ECO:0000256" key="2">
    <source>
        <dbReference type="ARBA" id="ARBA00011738"/>
    </source>
</evidence>
<dbReference type="PROSITE" id="PS00903">
    <property type="entry name" value="CYT_DCMP_DEAMINASES_1"/>
    <property type="match status" value="1"/>
</dbReference>
<name>A0A5D4SB48_9BACI</name>
<sequence>MEDEHFMKLAIEEAKKAEALKEVPIGAVLVHDGKVISKGYNLRETTQRSITHAEIMVIDQACEALQTWRLEEATLYVTLEPCPMCAGAIIQSRINKVVYGAKDPKAGCAGTLMNILQDERFNHQTEVVSGIMEEECGDLLSSFFRKLRQQKKEKKQLRDKAPNNLQE</sequence>
<dbReference type="EC" id="3.5.4.33" evidence="8"/>
<feature type="binding site" evidence="8">
    <location>
        <position position="82"/>
    </location>
    <ligand>
        <name>Zn(2+)</name>
        <dbReference type="ChEBI" id="CHEBI:29105"/>
        <note>catalytic</note>
    </ligand>
</feature>
<dbReference type="InterPro" id="IPR002125">
    <property type="entry name" value="CMP_dCMP_dom"/>
</dbReference>
<evidence type="ECO:0000256" key="8">
    <source>
        <dbReference type="HAMAP-Rule" id="MF_00972"/>
    </source>
</evidence>
<evidence type="ECO:0000256" key="3">
    <source>
        <dbReference type="ARBA" id="ARBA00022694"/>
    </source>
</evidence>
<dbReference type="Proteomes" id="UP000322524">
    <property type="component" value="Unassembled WGS sequence"/>
</dbReference>
<comment type="subunit">
    <text evidence="2 8">Homodimer.</text>
</comment>
<evidence type="ECO:0000259" key="10">
    <source>
        <dbReference type="PROSITE" id="PS51747"/>
    </source>
</evidence>
<keyword evidence="9" id="KW-0175">Coiled coil</keyword>
<protein>
    <recommendedName>
        <fullName evidence="8">tRNA-specific adenosine deaminase</fullName>
        <ecNumber evidence="8">3.5.4.33</ecNumber>
    </recommendedName>
</protein>
<comment type="cofactor">
    <cofactor evidence="8">
        <name>Zn(2+)</name>
        <dbReference type="ChEBI" id="CHEBI:29105"/>
    </cofactor>
    <text evidence="8">Binds 1 zinc ion per subunit.</text>
</comment>
<comment type="function">
    <text evidence="8">Catalyzes the deamination of adenosine to inosine at the wobble position 34 of tRNA(Arg2).</text>
</comment>
<dbReference type="NCBIfam" id="NF008113">
    <property type="entry name" value="PRK10860.1"/>
    <property type="match status" value="1"/>
</dbReference>
<dbReference type="FunFam" id="3.40.140.10:FF:000005">
    <property type="entry name" value="tRNA-specific adenosine deaminase"/>
    <property type="match status" value="1"/>
</dbReference>
<dbReference type="InterPro" id="IPR016192">
    <property type="entry name" value="APOBEC/CMP_deaminase_Zn-bd"/>
</dbReference>
<dbReference type="RefSeq" id="WP_148990348.1">
    <property type="nucleotide sequence ID" value="NZ_VTEV01000018.1"/>
</dbReference>
<dbReference type="SUPFAM" id="SSF53927">
    <property type="entry name" value="Cytidine deaminase-like"/>
    <property type="match status" value="1"/>
</dbReference>
<dbReference type="CDD" id="cd01285">
    <property type="entry name" value="nucleoside_deaminase"/>
    <property type="match status" value="1"/>
</dbReference>
<dbReference type="Gene3D" id="3.40.140.10">
    <property type="entry name" value="Cytidine Deaminase, domain 2"/>
    <property type="match status" value="1"/>
</dbReference>
<dbReference type="STRING" id="79883.GCA_001636495_00574"/>
<dbReference type="AlphaFoldDB" id="A0A5D4SB48"/>
<dbReference type="PANTHER" id="PTHR11079:SF202">
    <property type="entry name" value="TRNA-SPECIFIC ADENOSINE DEAMINASE"/>
    <property type="match status" value="1"/>
</dbReference>
<evidence type="ECO:0000313" key="11">
    <source>
        <dbReference type="EMBL" id="TYS58896.1"/>
    </source>
</evidence>
<keyword evidence="6 8" id="KW-0862">Zinc</keyword>
<keyword evidence="4 8" id="KW-0479">Metal-binding</keyword>
<dbReference type="InterPro" id="IPR016193">
    <property type="entry name" value="Cytidine_deaminase-like"/>
</dbReference>
<dbReference type="Pfam" id="PF14437">
    <property type="entry name" value="MafB19-deam"/>
    <property type="match status" value="1"/>
</dbReference>